<dbReference type="EMBL" id="CAJHNJ030000031">
    <property type="protein sequence ID" value="CAG9125703.1"/>
    <property type="molecule type" value="Genomic_DNA"/>
</dbReference>
<dbReference type="GO" id="GO:0016459">
    <property type="term" value="C:myosin complex"/>
    <property type="evidence" value="ECO:0007669"/>
    <property type="project" value="UniProtKB-KW"/>
</dbReference>
<comment type="similarity">
    <text evidence="1">Belongs to the TRAFAC class myosin-kinesin ATPase superfamily. Myosin family.</text>
</comment>
<dbReference type="PROSITE" id="PS51456">
    <property type="entry name" value="MYOSIN_MOTOR"/>
    <property type="match status" value="1"/>
</dbReference>
<protein>
    <submittedName>
        <fullName evidence="3">(diamondback moth) hypothetical protein</fullName>
    </submittedName>
</protein>
<dbReference type="Proteomes" id="UP000653454">
    <property type="component" value="Unassembled WGS sequence"/>
</dbReference>
<keyword evidence="1" id="KW-0518">Myosin</keyword>
<sequence>MLSQYTWPNYRGTSDKEAVLVLLRDLAVTDFQAGHTKLFIRGTSDKEAVLVLLRDLAVTDFQAGHTKLFIR</sequence>
<evidence type="ECO:0000256" key="1">
    <source>
        <dbReference type="PROSITE-ProRule" id="PRU00782"/>
    </source>
</evidence>
<evidence type="ECO:0000313" key="4">
    <source>
        <dbReference type="Proteomes" id="UP000653454"/>
    </source>
</evidence>
<gene>
    <name evidence="3" type="ORF">PLXY2_LOCUS8486</name>
</gene>
<keyword evidence="1" id="KW-0009">Actin-binding</keyword>
<name>A0A8S4FET8_PLUXY</name>
<dbReference type="InterPro" id="IPR001609">
    <property type="entry name" value="Myosin_head_motor_dom-like"/>
</dbReference>
<comment type="caution">
    <text evidence="1">Lacks conserved residue(s) required for the propagation of feature annotation.</text>
</comment>
<dbReference type="AlphaFoldDB" id="A0A8S4FET8"/>
<organism evidence="3 4">
    <name type="scientific">Plutella xylostella</name>
    <name type="common">Diamondback moth</name>
    <name type="synonym">Plutella maculipennis</name>
    <dbReference type="NCBI Taxonomy" id="51655"/>
    <lineage>
        <taxon>Eukaryota</taxon>
        <taxon>Metazoa</taxon>
        <taxon>Ecdysozoa</taxon>
        <taxon>Arthropoda</taxon>
        <taxon>Hexapoda</taxon>
        <taxon>Insecta</taxon>
        <taxon>Pterygota</taxon>
        <taxon>Neoptera</taxon>
        <taxon>Endopterygota</taxon>
        <taxon>Lepidoptera</taxon>
        <taxon>Glossata</taxon>
        <taxon>Ditrysia</taxon>
        <taxon>Yponomeutoidea</taxon>
        <taxon>Plutellidae</taxon>
        <taxon>Plutella</taxon>
    </lineage>
</organism>
<reference evidence="3" key="1">
    <citation type="submission" date="2020-11" db="EMBL/GenBank/DDBJ databases">
        <authorList>
            <person name="Whiteford S."/>
        </authorList>
    </citation>
    <scope>NUCLEOTIDE SEQUENCE</scope>
</reference>
<comment type="caution">
    <text evidence="3">The sequence shown here is derived from an EMBL/GenBank/DDBJ whole genome shotgun (WGS) entry which is preliminary data.</text>
</comment>
<keyword evidence="4" id="KW-1185">Reference proteome</keyword>
<keyword evidence="1" id="KW-0505">Motor protein</keyword>
<evidence type="ECO:0000313" key="3">
    <source>
        <dbReference type="EMBL" id="CAG9125703.1"/>
    </source>
</evidence>
<dbReference type="GO" id="GO:0003779">
    <property type="term" value="F:actin binding"/>
    <property type="evidence" value="ECO:0007669"/>
    <property type="project" value="UniProtKB-KW"/>
</dbReference>
<evidence type="ECO:0000259" key="2">
    <source>
        <dbReference type="PROSITE" id="PS51456"/>
    </source>
</evidence>
<accession>A0A8S4FET8</accession>
<dbReference type="GO" id="GO:0005524">
    <property type="term" value="F:ATP binding"/>
    <property type="evidence" value="ECO:0007669"/>
    <property type="project" value="InterPro"/>
</dbReference>
<proteinExistence type="inferred from homology"/>
<feature type="domain" description="Myosin motor" evidence="2">
    <location>
        <begin position="1"/>
        <end position="55"/>
    </location>
</feature>
<dbReference type="GO" id="GO:0003774">
    <property type="term" value="F:cytoskeletal motor activity"/>
    <property type="evidence" value="ECO:0007669"/>
    <property type="project" value="InterPro"/>
</dbReference>